<dbReference type="SMART" id="SM00895">
    <property type="entry name" value="FCD"/>
    <property type="match status" value="1"/>
</dbReference>
<feature type="domain" description="HTH gntR-type" evidence="4">
    <location>
        <begin position="11"/>
        <end position="78"/>
    </location>
</feature>
<dbReference type="Gene3D" id="1.10.10.10">
    <property type="entry name" value="Winged helix-like DNA-binding domain superfamily/Winged helix DNA-binding domain"/>
    <property type="match status" value="1"/>
</dbReference>
<comment type="caution">
    <text evidence="5">The sequence shown here is derived from an EMBL/GenBank/DDBJ whole genome shotgun (WGS) entry which is preliminary data.</text>
</comment>
<evidence type="ECO:0000256" key="3">
    <source>
        <dbReference type="ARBA" id="ARBA00023163"/>
    </source>
</evidence>
<dbReference type="InterPro" id="IPR036388">
    <property type="entry name" value="WH-like_DNA-bd_sf"/>
</dbReference>
<dbReference type="Proteomes" id="UP001597151">
    <property type="component" value="Unassembled WGS sequence"/>
</dbReference>
<dbReference type="Pfam" id="PF07729">
    <property type="entry name" value="FCD"/>
    <property type="match status" value="1"/>
</dbReference>
<dbReference type="PROSITE" id="PS50949">
    <property type="entry name" value="HTH_GNTR"/>
    <property type="match status" value="1"/>
</dbReference>
<proteinExistence type="predicted"/>
<dbReference type="InterPro" id="IPR036390">
    <property type="entry name" value="WH_DNA-bd_sf"/>
</dbReference>
<keyword evidence="2" id="KW-0238">DNA-binding</keyword>
<evidence type="ECO:0000256" key="2">
    <source>
        <dbReference type="ARBA" id="ARBA00023125"/>
    </source>
</evidence>
<dbReference type="InterPro" id="IPR000524">
    <property type="entry name" value="Tscrpt_reg_HTH_GntR"/>
</dbReference>
<evidence type="ECO:0000313" key="6">
    <source>
        <dbReference type="Proteomes" id="UP001597151"/>
    </source>
</evidence>
<organism evidence="5 6">
    <name type="scientific">Seohaeicola saemankumensis</name>
    <dbReference type="NCBI Taxonomy" id="481181"/>
    <lineage>
        <taxon>Bacteria</taxon>
        <taxon>Pseudomonadati</taxon>
        <taxon>Pseudomonadota</taxon>
        <taxon>Alphaproteobacteria</taxon>
        <taxon>Rhodobacterales</taxon>
        <taxon>Roseobacteraceae</taxon>
        <taxon>Seohaeicola</taxon>
    </lineage>
</organism>
<dbReference type="CDD" id="cd07377">
    <property type="entry name" value="WHTH_GntR"/>
    <property type="match status" value="1"/>
</dbReference>
<gene>
    <name evidence="5" type="ORF">ACFQ3C_16380</name>
</gene>
<dbReference type="PANTHER" id="PTHR43537">
    <property type="entry name" value="TRANSCRIPTIONAL REGULATOR, GNTR FAMILY"/>
    <property type="match status" value="1"/>
</dbReference>
<dbReference type="SMART" id="SM00345">
    <property type="entry name" value="HTH_GNTR"/>
    <property type="match status" value="1"/>
</dbReference>
<keyword evidence="6" id="KW-1185">Reference proteome</keyword>
<evidence type="ECO:0000313" key="5">
    <source>
        <dbReference type="EMBL" id="MFD1196248.1"/>
    </source>
</evidence>
<dbReference type="InterPro" id="IPR011711">
    <property type="entry name" value="GntR_C"/>
</dbReference>
<dbReference type="RefSeq" id="WP_380794013.1">
    <property type="nucleotide sequence ID" value="NZ_JBHTKR010000006.1"/>
</dbReference>
<dbReference type="SUPFAM" id="SSF48008">
    <property type="entry name" value="GntR ligand-binding domain-like"/>
    <property type="match status" value="1"/>
</dbReference>
<dbReference type="InterPro" id="IPR008920">
    <property type="entry name" value="TF_FadR/GntR_C"/>
</dbReference>
<evidence type="ECO:0000256" key="1">
    <source>
        <dbReference type="ARBA" id="ARBA00023015"/>
    </source>
</evidence>
<dbReference type="PANTHER" id="PTHR43537:SF5">
    <property type="entry name" value="UXU OPERON TRANSCRIPTIONAL REGULATOR"/>
    <property type="match status" value="1"/>
</dbReference>
<evidence type="ECO:0000259" key="4">
    <source>
        <dbReference type="PROSITE" id="PS50949"/>
    </source>
</evidence>
<accession>A0ABW3TGF1</accession>
<keyword evidence="3" id="KW-0804">Transcription</keyword>
<name>A0ABW3TGF1_9RHOB</name>
<dbReference type="Pfam" id="PF00392">
    <property type="entry name" value="GntR"/>
    <property type="match status" value="1"/>
</dbReference>
<sequence>MSMQSSGTSRVNATEQAYQIIRKNILTGKLKEGERLTETRLSDDLGLSRTPIREAIGRLVLEGFIERQSGYTTRVAHFPQDEAQQIYEIRRLMECYSVERAARLATEEDIAEMRRIHAAMKADTPPRDEAASQRLTEANEAFHRAIVTAARSPRLTALMTTALDVSMVVRTYSMFSEQDLFRSLNHHAEIIEAIEARAPKWASSVMSAHLLAGAHRVAARLQQAKASQEP</sequence>
<keyword evidence="1" id="KW-0805">Transcription regulation</keyword>
<protein>
    <submittedName>
        <fullName evidence="5">GntR family transcriptional regulator</fullName>
    </submittedName>
</protein>
<dbReference type="SUPFAM" id="SSF46785">
    <property type="entry name" value="Winged helix' DNA-binding domain"/>
    <property type="match status" value="1"/>
</dbReference>
<dbReference type="EMBL" id="JBHTKR010000006">
    <property type="protein sequence ID" value="MFD1196248.1"/>
    <property type="molecule type" value="Genomic_DNA"/>
</dbReference>
<reference evidence="6" key="1">
    <citation type="journal article" date="2019" name="Int. J. Syst. Evol. Microbiol.">
        <title>The Global Catalogue of Microorganisms (GCM) 10K type strain sequencing project: providing services to taxonomists for standard genome sequencing and annotation.</title>
        <authorList>
            <consortium name="The Broad Institute Genomics Platform"/>
            <consortium name="The Broad Institute Genome Sequencing Center for Infectious Disease"/>
            <person name="Wu L."/>
            <person name="Ma J."/>
        </authorList>
    </citation>
    <scope>NUCLEOTIDE SEQUENCE [LARGE SCALE GENOMIC DNA]</scope>
    <source>
        <strain evidence="6">CCUG 55328</strain>
    </source>
</reference>
<dbReference type="Gene3D" id="1.20.120.530">
    <property type="entry name" value="GntR ligand-binding domain-like"/>
    <property type="match status" value="1"/>
</dbReference>